<dbReference type="RefSeq" id="WP_068424763.1">
    <property type="nucleotide sequence ID" value="NZ_LVHI01000012.1"/>
</dbReference>
<keyword evidence="1" id="KW-0472">Membrane</keyword>
<name>A0A177YG55_9NOCA</name>
<feature type="transmembrane region" description="Helical" evidence="1">
    <location>
        <begin position="12"/>
        <end position="36"/>
    </location>
</feature>
<evidence type="ECO:0000313" key="3">
    <source>
        <dbReference type="Proteomes" id="UP000077519"/>
    </source>
</evidence>
<protein>
    <recommendedName>
        <fullName evidence="4">Integral membrane protein</fullName>
    </recommendedName>
</protein>
<dbReference type="AlphaFoldDB" id="A0A177YG55"/>
<comment type="caution">
    <text evidence="2">The sequence shown here is derived from an EMBL/GenBank/DDBJ whole genome shotgun (WGS) entry which is preliminary data.</text>
</comment>
<reference evidence="2 3" key="1">
    <citation type="submission" date="2016-03" db="EMBL/GenBank/DDBJ databases">
        <title>Genome sequence of Rhodococcus kyotonensis KB10.</title>
        <authorList>
            <person name="Jeong H."/>
            <person name="Hong C.E."/>
            <person name="Jo S.H."/>
            <person name="Park J.M."/>
        </authorList>
    </citation>
    <scope>NUCLEOTIDE SEQUENCE [LARGE SCALE GENOMIC DNA]</scope>
    <source>
        <strain evidence="2 3">KB10</strain>
    </source>
</reference>
<evidence type="ECO:0008006" key="4">
    <source>
        <dbReference type="Google" id="ProtNLM"/>
    </source>
</evidence>
<keyword evidence="1" id="KW-1133">Transmembrane helix</keyword>
<keyword evidence="3" id="KW-1185">Reference proteome</keyword>
<keyword evidence="1" id="KW-0812">Transmembrane</keyword>
<sequence length="71" mass="7787">MPDSRPHRNTLLRVALTIFAVGLLAIVAIFLVPAITNEEPPLWLYLTAMLASPLGFVLALVFALMSGRRAR</sequence>
<gene>
    <name evidence="2" type="ORF">A3K89_03755</name>
</gene>
<dbReference type="EMBL" id="LVHI01000012">
    <property type="protein sequence ID" value="OAK54493.1"/>
    <property type="molecule type" value="Genomic_DNA"/>
</dbReference>
<dbReference type="Proteomes" id="UP000077519">
    <property type="component" value="Unassembled WGS sequence"/>
</dbReference>
<evidence type="ECO:0000313" key="2">
    <source>
        <dbReference type="EMBL" id="OAK54493.1"/>
    </source>
</evidence>
<accession>A0A177YG55</accession>
<feature type="transmembrane region" description="Helical" evidence="1">
    <location>
        <begin position="42"/>
        <end position="65"/>
    </location>
</feature>
<evidence type="ECO:0000256" key="1">
    <source>
        <dbReference type="SAM" id="Phobius"/>
    </source>
</evidence>
<proteinExistence type="predicted"/>
<organism evidence="2 3">
    <name type="scientific">Rhodococcoides kyotonense</name>
    <dbReference type="NCBI Taxonomy" id="398843"/>
    <lineage>
        <taxon>Bacteria</taxon>
        <taxon>Bacillati</taxon>
        <taxon>Actinomycetota</taxon>
        <taxon>Actinomycetes</taxon>
        <taxon>Mycobacteriales</taxon>
        <taxon>Nocardiaceae</taxon>
        <taxon>Rhodococcoides</taxon>
    </lineage>
</organism>